<dbReference type="RefSeq" id="XP_807774.1">
    <property type="nucleotide sequence ID" value="XM_802681.1"/>
</dbReference>
<accession>Q4D071</accession>
<feature type="compositionally biased region" description="Basic and acidic residues" evidence="1">
    <location>
        <begin position="286"/>
        <end position="295"/>
    </location>
</feature>
<name>Q4D071_TRYCC</name>
<evidence type="ECO:0000313" key="2">
    <source>
        <dbReference type="EMBL" id="EAN85923.1"/>
    </source>
</evidence>
<sequence>MAIASCGATRRSGCAQSPSPSLLPLSPKTYWWPWHTHRHVRKQLCFFFPRTSHSSTAKRISLLLSRILLRQASNHIHRPTGTQSVNVTLLPRMMEPQTHQNGTPLLGASTVWTHKTGCPSQQQPPPSSEAGLVTNNQTISPLSSPSAMHEVLSAPYILRGARTLNEQKTHYAFLGSTRSPLTILSQSSPRAMHGEHHGKNAQKLICKPPNSFHVNKKHGTRHGLHNNVGWRFPEKSPIHTARDQSKEKATPPVRPSFRGGDQSTIQQNAANHHIFHTDHPRLMRQMHSTEEESRSQTRKAQTKRELGKAALEKPQPTTEELVGATSKAILCECK</sequence>
<dbReference type="PaxDb" id="353153-Q4D071"/>
<evidence type="ECO:0000313" key="3">
    <source>
        <dbReference type="Proteomes" id="UP000002296"/>
    </source>
</evidence>
<gene>
    <name evidence="2" type="ORF">Tc00.1047053511873.5</name>
</gene>
<reference evidence="2 3" key="1">
    <citation type="journal article" date="2005" name="Science">
        <title>The genome sequence of Trypanosoma cruzi, etiologic agent of Chagas disease.</title>
        <authorList>
            <person name="El-Sayed N.M."/>
            <person name="Myler P.J."/>
            <person name="Bartholomeu D.C."/>
            <person name="Nilsson D."/>
            <person name="Aggarwal G."/>
            <person name="Tran A.N."/>
            <person name="Ghedin E."/>
            <person name="Worthey E.A."/>
            <person name="Delcher A.L."/>
            <person name="Blandin G."/>
            <person name="Westenberger S.J."/>
            <person name="Caler E."/>
            <person name="Cerqueira G.C."/>
            <person name="Branche C."/>
            <person name="Haas B."/>
            <person name="Anupama A."/>
            <person name="Arner E."/>
            <person name="Aslund L."/>
            <person name="Attipoe P."/>
            <person name="Bontempi E."/>
            <person name="Bringaud F."/>
            <person name="Burton P."/>
            <person name="Cadag E."/>
            <person name="Campbell D.A."/>
            <person name="Carrington M."/>
            <person name="Crabtree J."/>
            <person name="Darban H."/>
            <person name="da Silveira J.F."/>
            <person name="de Jong P."/>
            <person name="Edwards K."/>
            <person name="Englund P.T."/>
            <person name="Fazelina G."/>
            <person name="Feldblyum T."/>
            <person name="Ferella M."/>
            <person name="Frasch A.C."/>
            <person name="Gull K."/>
            <person name="Horn D."/>
            <person name="Hou L."/>
            <person name="Huang Y."/>
            <person name="Kindlund E."/>
            <person name="Klingbeil M."/>
            <person name="Kluge S."/>
            <person name="Koo H."/>
            <person name="Lacerda D."/>
            <person name="Levin M.J."/>
            <person name="Lorenzi H."/>
            <person name="Louie T."/>
            <person name="Machado C.R."/>
            <person name="McCulloch R."/>
            <person name="McKenna A."/>
            <person name="Mizuno Y."/>
            <person name="Mottram J.C."/>
            <person name="Nelson S."/>
            <person name="Ochaya S."/>
            <person name="Osoegawa K."/>
            <person name="Pai G."/>
            <person name="Parsons M."/>
            <person name="Pentony M."/>
            <person name="Pettersson U."/>
            <person name="Pop M."/>
            <person name="Ramirez J.L."/>
            <person name="Rinta J."/>
            <person name="Robertson L."/>
            <person name="Salzberg S.L."/>
            <person name="Sanchez D.O."/>
            <person name="Seyler A."/>
            <person name="Sharma R."/>
            <person name="Shetty J."/>
            <person name="Simpson A.J."/>
            <person name="Sisk E."/>
            <person name="Tammi M.T."/>
            <person name="Tarleton R."/>
            <person name="Teixeira S."/>
            <person name="Van Aken S."/>
            <person name="Vogt C."/>
            <person name="Ward P.N."/>
            <person name="Wickstead B."/>
            <person name="Wortman J."/>
            <person name="White O."/>
            <person name="Fraser C.M."/>
            <person name="Stuart K.D."/>
            <person name="Andersson B."/>
        </authorList>
    </citation>
    <scope>NUCLEOTIDE SEQUENCE [LARGE SCALE GENOMIC DNA]</scope>
    <source>
        <strain evidence="2 3">CL Brener</strain>
    </source>
</reference>
<dbReference type="GeneID" id="3538066"/>
<evidence type="ECO:0000256" key="1">
    <source>
        <dbReference type="SAM" id="MobiDB-lite"/>
    </source>
</evidence>
<feature type="region of interest" description="Disordered" evidence="1">
    <location>
        <begin position="1"/>
        <end position="20"/>
    </location>
</feature>
<comment type="caution">
    <text evidence="2">The sequence shown here is derived from an EMBL/GenBank/DDBJ whole genome shotgun (WGS) entry which is preliminary data.</text>
</comment>
<feature type="compositionally biased region" description="Basic and acidic residues" evidence="1">
    <location>
        <begin position="302"/>
        <end position="311"/>
    </location>
</feature>
<dbReference type="AlphaFoldDB" id="Q4D071"/>
<protein>
    <submittedName>
        <fullName evidence="2">Uncharacterized protein</fullName>
    </submittedName>
</protein>
<feature type="region of interest" description="Disordered" evidence="1">
    <location>
        <begin position="219"/>
        <end position="263"/>
    </location>
</feature>
<dbReference type="EMBL" id="AAHK01001322">
    <property type="protein sequence ID" value="EAN85923.1"/>
    <property type="molecule type" value="Genomic_DNA"/>
</dbReference>
<feature type="region of interest" description="Disordered" evidence="1">
    <location>
        <begin position="286"/>
        <end position="320"/>
    </location>
</feature>
<dbReference type="InParanoid" id="Q4D071"/>
<organism evidence="2 3">
    <name type="scientific">Trypanosoma cruzi (strain CL Brener)</name>
    <dbReference type="NCBI Taxonomy" id="353153"/>
    <lineage>
        <taxon>Eukaryota</taxon>
        <taxon>Discoba</taxon>
        <taxon>Euglenozoa</taxon>
        <taxon>Kinetoplastea</taxon>
        <taxon>Metakinetoplastina</taxon>
        <taxon>Trypanosomatida</taxon>
        <taxon>Trypanosomatidae</taxon>
        <taxon>Trypanosoma</taxon>
        <taxon>Schizotrypanum</taxon>
    </lineage>
</organism>
<dbReference type="Proteomes" id="UP000002296">
    <property type="component" value="Unassembled WGS sequence"/>
</dbReference>
<feature type="compositionally biased region" description="Basic and acidic residues" evidence="1">
    <location>
        <begin position="232"/>
        <end position="249"/>
    </location>
</feature>
<dbReference type="KEGG" id="tcr:511873.5"/>
<proteinExistence type="predicted"/>
<keyword evidence="3" id="KW-1185">Reference proteome</keyword>